<proteinExistence type="predicted"/>
<evidence type="ECO:0000313" key="7">
    <source>
        <dbReference type="Proteomes" id="UP000640333"/>
    </source>
</evidence>
<dbReference type="GO" id="GO:0003677">
    <property type="term" value="F:DNA binding"/>
    <property type="evidence" value="ECO:0007669"/>
    <property type="project" value="UniProtKB-UniRule"/>
</dbReference>
<dbReference type="Gene3D" id="1.10.357.10">
    <property type="entry name" value="Tetracycline Repressor, domain 2"/>
    <property type="match status" value="1"/>
</dbReference>
<protein>
    <submittedName>
        <fullName evidence="6">TetR/AcrR family transcriptional regulator</fullName>
    </submittedName>
</protein>
<dbReference type="InterPro" id="IPR009057">
    <property type="entry name" value="Homeodomain-like_sf"/>
</dbReference>
<feature type="DNA-binding region" description="H-T-H motif" evidence="4">
    <location>
        <begin position="29"/>
        <end position="48"/>
    </location>
</feature>
<dbReference type="PROSITE" id="PS50977">
    <property type="entry name" value="HTH_TETR_2"/>
    <property type="match status" value="1"/>
</dbReference>
<keyword evidence="3" id="KW-0804">Transcription</keyword>
<gene>
    <name evidence="6" type="ORF">IOQ59_19405</name>
</gene>
<evidence type="ECO:0000256" key="3">
    <source>
        <dbReference type="ARBA" id="ARBA00023163"/>
    </source>
</evidence>
<dbReference type="PANTHER" id="PTHR47506">
    <property type="entry name" value="TRANSCRIPTIONAL REGULATORY PROTEIN"/>
    <property type="match status" value="1"/>
</dbReference>
<dbReference type="InterPro" id="IPR011075">
    <property type="entry name" value="TetR_C"/>
</dbReference>
<organism evidence="6 7">
    <name type="scientific">Pontibacterium sinense</name>
    <dbReference type="NCBI Taxonomy" id="2781979"/>
    <lineage>
        <taxon>Bacteria</taxon>
        <taxon>Pseudomonadati</taxon>
        <taxon>Pseudomonadota</taxon>
        <taxon>Gammaproteobacteria</taxon>
        <taxon>Oceanospirillales</taxon>
        <taxon>Oceanospirillaceae</taxon>
        <taxon>Pontibacterium</taxon>
    </lineage>
</organism>
<dbReference type="SUPFAM" id="SSF48498">
    <property type="entry name" value="Tetracyclin repressor-like, C-terminal domain"/>
    <property type="match status" value="1"/>
</dbReference>
<dbReference type="Pfam" id="PF00440">
    <property type="entry name" value="TetR_N"/>
    <property type="match status" value="1"/>
</dbReference>
<keyword evidence="7" id="KW-1185">Reference proteome</keyword>
<dbReference type="InterPro" id="IPR001647">
    <property type="entry name" value="HTH_TetR"/>
</dbReference>
<dbReference type="PANTHER" id="PTHR47506:SF10">
    <property type="entry name" value="TRANSCRIPTIONAL REGULATORY PROTEIN"/>
    <property type="match status" value="1"/>
</dbReference>
<dbReference type="Pfam" id="PF16925">
    <property type="entry name" value="TetR_C_13"/>
    <property type="match status" value="1"/>
</dbReference>
<feature type="domain" description="HTH tetR-type" evidence="5">
    <location>
        <begin position="6"/>
        <end position="66"/>
    </location>
</feature>
<comment type="caution">
    <text evidence="6">The sequence shown here is derived from an EMBL/GenBank/DDBJ whole genome shotgun (WGS) entry which is preliminary data.</text>
</comment>
<evidence type="ECO:0000259" key="5">
    <source>
        <dbReference type="PROSITE" id="PS50977"/>
    </source>
</evidence>
<dbReference type="InterPro" id="IPR036271">
    <property type="entry name" value="Tet_transcr_reg_TetR-rel_C_sf"/>
</dbReference>
<dbReference type="AlphaFoldDB" id="A0A8J7FXF1"/>
<evidence type="ECO:0000256" key="1">
    <source>
        <dbReference type="ARBA" id="ARBA00023015"/>
    </source>
</evidence>
<dbReference type="Proteomes" id="UP000640333">
    <property type="component" value="Unassembled WGS sequence"/>
</dbReference>
<evidence type="ECO:0000313" key="6">
    <source>
        <dbReference type="EMBL" id="MBE9399435.1"/>
    </source>
</evidence>
<evidence type="ECO:0000256" key="2">
    <source>
        <dbReference type="ARBA" id="ARBA00023125"/>
    </source>
</evidence>
<keyword evidence="1" id="KW-0805">Transcription regulation</keyword>
<evidence type="ECO:0000256" key="4">
    <source>
        <dbReference type="PROSITE-ProRule" id="PRU00335"/>
    </source>
</evidence>
<sequence>MPNIARYNREDVIHKAMLLFWQKGFGATSTRDLQQAVDMRPGSIYAAFGSKEDLYAEALKHYASCMSGILDERLAEHASGLDGLHSFFERVLFEPVLGEAGQVCMLIKTLTELTEAHAELRAQAIASLSTMEHLFTDIIRSAQVAGEVCADDDPQRVARSLQVQLIGMRSYYQSTGDQGAVRHLLDDAFSRIRV</sequence>
<name>A0A8J7FXF1_9GAMM</name>
<dbReference type="SUPFAM" id="SSF46689">
    <property type="entry name" value="Homeodomain-like"/>
    <property type="match status" value="1"/>
</dbReference>
<dbReference type="Gene3D" id="1.10.10.60">
    <property type="entry name" value="Homeodomain-like"/>
    <property type="match status" value="1"/>
</dbReference>
<dbReference type="EMBL" id="JADEYS010000027">
    <property type="protein sequence ID" value="MBE9399435.1"/>
    <property type="molecule type" value="Genomic_DNA"/>
</dbReference>
<reference evidence="6" key="1">
    <citation type="submission" date="2020-10" db="EMBL/GenBank/DDBJ databases">
        <title>Bacterium isolated from coastal waters sediment.</title>
        <authorList>
            <person name="Chen R.-J."/>
            <person name="Lu D.-C."/>
            <person name="Zhu K.-L."/>
            <person name="Du Z.-J."/>
        </authorList>
    </citation>
    <scope>NUCLEOTIDE SEQUENCE</scope>
    <source>
        <strain evidence="6">N1Y112</strain>
    </source>
</reference>
<accession>A0A8J7FXF1</accession>
<keyword evidence="2 4" id="KW-0238">DNA-binding</keyword>
<dbReference type="RefSeq" id="WP_193955128.1">
    <property type="nucleotide sequence ID" value="NZ_JADEYS010000027.1"/>
</dbReference>